<protein>
    <submittedName>
        <fullName evidence="2">Uncharacterized iron-regulated membrane protein</fullName>
    </submittedName>
</protein>
<name>A0A240EDT9_9GAMM</name>
<reference evidence="3" key="1">
    <citation type="submission" date="2016-09" db="EMBL/GenBank/DDBJ databases">
        <authorList>
            <person name="Varghese N."/>
            <person name="Submissions S."/>
        </authorList>
    </citation>
    <scope>NUCLEOTIDE SEQUENCE [LARGE SCALE GENOMIC DNA]</scope>
    <source>
        <strain evidence="3">ANC 4466</strain>
    </source>
</reference>
<dbReference type="AlphaFoldDB" id="A0A240EDT9"/>
<gene>
    <name evidence="2" type="ORF">SAMN05421731_1176</name>
</gene>
<sequence>MIAQEKKKTSRWYRTNLWIHRWVSLVIALPFAILCLTGLILIFHEEIDHLLNAAPKIETIQGIEHRPLMDSIAVAEQRYPAEHIISTTLDPEHFPGLLLIGMTKAGGNFDNARWLYLDIAQAKLVDQPAFDETFTGFLLELHAQWFLGPIGEIIGAFIALLVLMSLISGVVVYAPYIKKFLFGVIRFNKGKRLFQLDLHNLIGSMVLGWALIVTITGVLLGFGTVAIGIWQFSELGALQQQYQHALPALHKPDMDLVYASASQAAVGWTPSIVLFPGTEYSTQQHFLVLLEGNSGFDQNLLRIALIDAANYEVVQVMQLPLYLKAVLISQPLHFGDYGGMPLKLLWALCTLLTLFITLNGAWLWWAKRHKIN</sequence>
<dbReference type="RefSeq" id="WP_097080452.1">
    <property type="nucleotide sequence ID" value="NZ_BAABHT010000021.1"/>
</dbReference>
<dbReference type="PANTHER" id="PTHR34219">
    <property type="entry name" value="IRON-REGULATED INNER MEMBRANE PROTEIN-RELATED"/>
    <property type="match status" value="1"/>
</dbReference>
<dbReference type="InterPro" id="IPR005625">
    <property type="entry name" value="PepSY-ass_TM"/>
</dbReference>
<feature type="transmembrane region" description="Helical" evidence="1">
    <location>
        <begin position="198"/>
        <end position="230"/>
    </location>
</feature>
<feature type="transmembrane region" description="Helical" evidence="1">
    <location>
        <begin position="21"/>
        <end position="43"/>
    </location>
</feature>
<organism evidence="2 3">
    <name type="scientific">Acinetobacter puyangensis</name>
    <dbReference type="NCBI Taxonomy" id="1096779"/>
    <lineage>
        <taxon>Bacteria</taxon>
        <taxon>Pseudomonadati</taxon>
        <taxon>Pseudomonadota</taxon>
        <taxon>Gammaproteobacteria</taxon>
        <taxon>Moraxellales</taxon>
        <taxon>Moraxellaceae</taxon>
        <taxon>Acinetobacter</taxon>
    </lineage>
</organism>
<evidence type="ECO:0000313" key="3">
    <source>
        <dbReference type="Proteomes" id="UP000219042"/>
    </source>
</evidence>
<dbReference type="PANTHER" id="PTHR34219:SF3">
    <property type="entry name" value="BLL7967 PROTEIN"/>
    <property type="match status" value="1"/>
</dbReference>
<feature type="transmembrane region" description="Helical" evidence="1">
    <location>
        <begin position="344"/>
        <end position="365"/>
    </location>
</feature>
<keyword evidence="1" id="KW-0812">Transmembrane</keyword>
<evidence type="ECO:0000256" key="1">
    <source>
        <dbReference type="SAM" id="Phobius"/>
    </source>
</evidence>
<feature type="transmembrane region" description="Helical" evidence="1">
    <location>
        <begin position="153"/>
        <end position="177"/>
    </location>
</feature>
<proteinExistence type="predicted"/>
<keyword evidence="1" id="KW-0472">Membrane</keyword>
<dbReference type="OrthoDB" id="6307929at2"/>
<evidence type="ECO:0000313" key="2">
    <source>
        <dbReference type="EMBL" id="SNX46721.1"/>
    </source>
</evidence>
<keyword evidence="3" id="KW-1185">Reference proteome</keyword>
<accession>A0A240EDT9</accession>
<dbReference type="Proteomes" id="UP000219042">
    <property type="component" value="Unassembled WGS sequence"/>
</dbReference>
<dbReference type="EMBL" id="OANT01000017">
    <property type="protein sequence ID" value="SNX46721.1"/>
    <property type="molecule type" value="Genomic_DNA"/>
</dbReference>
<keyword evidence="1" id="KW-1133">Transmembrane helix</keyword>
<dbReference type="Pfam" id="PF03929">
    <property type="entry name" value="PepSY_TM"/>
    <property type="match status" value="1"/>
</dbReference>